<dbReference type="InterPro" id="IPR000522">
    <property type="entry name" value="ABC_transptr_permease_BtuC"/>
</dbReference>
<dbReference type="FunFam" id="1.10.3470.10:FF:000001">
    <property type="entry name" value="Vitamin B12 ABC transporter permease BtuC"/>
    <property type="match status" value="1"/>
</dbReference>
<organism evidence="9 10">
    <name type="scientific">Acetomicrobium hydrogeniformans ATCC BAA-1850</name>
    <dbReference type="NCBI Taxonomy" id="592015"/>
    <lineage>
        <taxon>Bacteria</taxon>
        <taxon>Thermotogati</taxon>
        <taxon>Synergistota</taxon>
        <taxon>Synergistia</taxon>
        <taxon>Synergistales</taxon>
        <taxon>Acetomicrobiaceae</taxon>
        <taxon>Acetomicrobium</taxon>
    </lineage>
</organism>
<dbReference type="PANTHER" id="PTHR30472">
    <property type="entry name" value="FERRIC ENTEROBACTIN TRANSPORT SYSTEM PERMEASE PROTEIN"/>
    <property type="match status" value="1"/>
</dbReference>
<evidence type="ECO:0000313" key="9">
    <source>
        <dbReference type="EMBL" id="KRT34821.1"/>
    </source>
</evidence>
<evidence type="ECO:0000256" key="2">
    <source>
        <dbReference type="ARBA" id="ARBA00007935"/>
    </source>
</evidence>
<comment type="similarity">
    <text evidence="2">Belongs to the binding-protein-dependent transport system permease family. FecCD subfamily.</text>
</comment>
<evidence type="ECO:0000256" key="6">
    <source>
        <dbReference type="ARBA" id="ARBA00022989"/>
    </source>
</evidence>
<dbReference type="EMBL" id="ACJX03000001">
    <property type="protein sequence ID" value="KRT34821.1"/>
    <property type="molecule type" value="Genomic_DNA"/>
</dbReference>
<protein>
    <submittedName>
        <fullName evidence="9">Iron chelate uptake ABC transporter, FeCT family, permease protein</fullName>
    </submittedName>
</protein>
<dbReference type="Pfam" id="PF01032">
    <property type="entry name" value="FecCD"/>
    <property type="match status" value="1"/>
</dbReference>
<evidence type="ECO:0000256" key="8">
    <source>
        <dbReference type="SAM" id="Phobius"/>
    </source>
</evidence>
<dbReference type="PANTHER" id="PTHR30472:SF25">
    <property type="entry name" value="ABC TRANSPORTER PERMEASE PROTEIN MJ0876-RELATED"/>
    <property type="match status" value="1"/>
</dbReference>
<name>A0A0T5XAS1_9BACT</name>
<sequence>MKKKSYFAFVVASSFVVLLTMCLSLVIGEVHVPLKDVVSIVFSYLTSSQARDSGDVFNAIVLYVRLPRTIIAFLIGSILGASGVVYQGLLLNPLAESYTLGVASGAALGATLAIAFNLPSIRLFAFLGGILTLSGVWALSSRSRSIDPTRLILSGVIVSSILQAFMMLLQTLFPEKLGAFFFWIMGSFNSASWRWLPGCLIASGLALLFLLLHRELDLISLGEGKAETLGMNTHRTRWILLCIVSFITSVAVSYSGVIGFIGLIVPHLFRMIVGHSHIRLIFASWMGGGLILLWSDIAARALGSLPVGVLTVLVGGPVFCFLLWKSS</sequence>
<keyword evidence="3" id="KW-0813">Transport</keyword>
<keyword evidence="10" id="KW-1185">Reference proteome</keyword>
<keyword evidence="7 8" id="KW-0472">Membrane</keyword>
<dbReference type="SUPFAM" id="SSF81345">
    <property type="entry name" value="ABC transporter involved in vitamin B12 uptake, BtuC"/>
    <property type="match status" value="1"/>
</dbReference>
<dbReference type="STRING" id="592015.HMPREF1705_04067"/>
<feature type="transmembrane region" description="Helical" evidence="8">
    <location>
        <begin position="301"/>
        <end position="324"/>
    </location>
</feature>
<feature type="transmembrane region" description="Helical" evidence="8">
    <location>
        <begin position="70"/>
        <end position="91"/>
    </location>
</feature>
<keyword evidence="6 8" id="KW-1133">Transmembrane helix</keyword>
<feature type="transmembrane region" description="Helical" evidence="8">
    <location>
        <begin position="151"/>
        <end position="173"/>
    </location>
</feature>
<dbReference type="RefSeq" id="WP_009200309.1">
    <property type="nucleotide sequence ID" value="NZ_ACJX03000001.1"/>
</dbReference>
<dbReference type="Gene3D" id="1.10.3470.10">
    <property type="entry name" value="ABC transporter involved in vitamin B12 uptake, BtuC"/>
    <property type="match status" value="1"/>
</dbReference>
<feature type="transmembrane region" description="Helical" evidence="8">
    <location>
        <begin position="121"/>
        <end position="139"/>
    </location>
</feature>
<gene>
    <name evidence="9" type="ORF">HMPREF1705_04067</name>
</gene>
<dbReference type="AlphaFoldDB" id="A0A0T5XAS1"/>
<evidence type="ECO:0000256" key="3">
    <source>
        <dbReference type="ARBA" id="ARBA00022448"/>
    </source>
</evidence>
<keyword evidence="5 8" id="KW-0812">Transmembrane</keyword>
<dbReference type="eggNOG" id="COG0609">
    <property type="taxonomic scope" value="Bacteria"/>
</dbReference>
<dbReference type="GO" id="GO:0022857">
    <property type="term" value="F:transmembrane transporter activity"/>
    <property type="evidence" value="ECO:0007669"/>
    <property type="project" value="InterPro"/>
</dbReference>
<comment type="subcellular location">
    <subcellularLocation>
        <location evidence="1">Cell membrane</location>
        <topology evidence="1">Multi-pass membrane protein</topology>
    </subcellularLocation>
</comment>
<reference evidence="10" key="1">
    <citation type="submission" date="2012-09" db="EMBL/GenBank/DDBJ databases">
        <authorList>
            <person name="Weinstock G."/>
            <person name="Sodergren E."/>
            <person name="Clifton S."/>
            <person name="Fulton L."/>
            <person name="Fulton B."/>
            <person name="Courtney L."/>
            <person name="Fronick C."/>
            <person name="Harrison M."/>
            <person name="Strong C."/>
            <person name="Farmer C."/>
            <person name="Delehaunty K."/>
            <person name="Markovic C."/>
            <person name="Hall O."/>
            <person name="Minx P."/>
            <person name="Tomlinson C."/>
            <person name="Mitreva M."/>
            <person name="Nelson J."/>
            <person name="Hou S."/>
            <person name="Wollam A."/>
            <person name="Pepin K.H."/>
            <person name="Johnson M."/>
            <person name="Bhonagiri V."/>
            <person name="Nash W.E."/>
            <person name="Suruliraj S."/>
            <person name="Warren W."/>
            <person name="Chinwalla A."/>
            <person name="Mardis E.R."/>
            <person name="Wilson R.K."/>
        </authorList>
    </citation>
    <scope>NUCLEOTIDE SEQUENCE [LARGE SCALE GENOMIC DNA]</scope>
    <source>
        <strain evidence="10">OS1</strain>
    </source>
</reference>
<accession>A0A0T5XAS1</accession>
<feature type="transmembrane region" description="Helical" evidence="8">
    <location>
        <begin position="238"/>
        <end position="265"/>
    </location>
</feature>
<dbReference type="CDD" id="cd06550">
    <property type="entry name" value="TM_ABC_iron-siderophores_like"/>
    <property type="match status" value="1"/>
</dbReference>
<proteinExistence type="inferred from homology"/>
<evidence type="ECO:0000256" key="1">
    <source>
        <dbReference type="ARBA" id="ARBA00004651"/>
    </source>
</evidence>
<evidence type="ECO:0000256" key="5">
    <source>
        <dbReference type="ARBA" id="ARBA00022692"/>
    </source>
</evidence>
<dbReference type="Proteomes" id="UP000005273">
    <property type="component" value="Unassembled WGS sequence"/>
</dbReference>
<comment type="caution">
    <text evidence="9">The sequence shown here is derived from an EMBL/GenBank/DDBJ whole genome shotgun (WGS) entry which is preliminary data.</text>
</comment>
<keyword evidence="4" id="KW-1003">Cell membrane</keyword>
<dbReference type="GO" id="GO:0005886">
    <property type="term" value="C:plasma membrane"/>
    <property type="evidence" value="ECO:0007669"/>
    <property type="project" value="UniProtKB-SubCell"/>
</dbReference>
<evidence type="ECO:0000256" key="7">
    <source>
        <dbReference type="ARBA" id="ARBA00023136"/>
    </source>
</evidence>
<feature type="transmembrane region" description="Helical" evidence="8">
    <location>
        <begin position="98"/>
        <end position="115"/>
    </location>
</feature>
<feature type="transmembrane region" description="Helical" evidence="8">
    <location>
        <begin position="193"/>
        <end position="212"/>
    </location>
</feature>
<feature type="transmembrane region" description="Helical" evidence="8">
    <location>
        <begin position="277"/>
        <end position="294"/>
    </location>
</feature>
<dbReference type="InterPro" id="IPR037294">
    <property type="entry name" value="ABC_BtuC-like"/>
</dbReference>
<evidence type="ECO:0000313" key="10">
    <source>
        <dbReference type="Proteomes" id="UP000005273"/>
    </source>
</evidence>
<evidence type="ECO:0000256" key="4">
    <source>
        <dbReference type="ARBA" id="ARBA00022475"/>
    </source>
</evidence>